<name>A0A3P9D698_9CICH</name>
<dbReference type="Proteomes" id="UP000265160">
    <property type="component" value="LG16"/>
</dbReference>
<dbReference type="GeneTree" id="ENSGT00940000180067"/>
<dbReference type="AlphaFoldDB" id="A0A3P9D698"/>
<evidence type="ECO:0000313" key="2">
    <source>
        <dbReference type="Proteomes" id="UP000265160"/>
    </source>
</evidence>
<reference evidence="1" key="2">
    <citation type="submission" date="2025-08" db="UniProtKB">
        <authorList>
            <consortium name="Ensembl"/>
        </authorList>
    </citation>
    <scope>IDENTIFICATION</scope>
</reference>
<reference evidence="1 2" key="1">
    <citation type="journal article" date="2014" name="Nature">
        <title>The genomic substrate for adaptive radiation in African cichlid fish.</title>
        <authorList>
            <person name="Brawand D."/>
            <person name="Wagner C.E."/>
            <person name="Li Y.I."/>
            <person name="Malinsky M."/>
            <person name="Keller I."/>
            <person name="Fan S."/>
            <person name="Simakov O."/>
            <person name="Ng A.Y."/>
            <person name="Lim Z.W."/>
            <person name="Bezault E."/>
            <person name="Turner-Maier J."/>
            <person name="Johnson J."/>
            <person name="Alcazar R."/>
            <person name="Noh H.J."/>
            <person name="Russell P."/>
            <person name="Aken B."/>
            <person name="Alfoldi J."/>
            <person name="Amemiya C."/>
            <person name="Azzouzi N."/>
            <person name="Baroiller J.F."/>
            <person name="Barloy-Hubler F."/>
            <person name="Berlin A."/>
            <person name="Bloomquist R."/>
            <person name="Carleton K.L."/>
            <person name="Conte M.A."/>
            <person name="D'Cotta H."/>
            <person name="Eshel O."/>
            <person name="Gaffney L."/>
            <person name="Galibert F."/>
            <person name="Gante H.F."/>
            <person name="Gnerre S."/>
            <person name="Greuter L."/>
            <person name="Guyon R."/>
            <person name="Haddad N.S."/>
            <person name="Haerty W."/>
            <person name="Harris R.M."/>
            <person name="Hofmann H.A."/>
            <person name="Hourlier T."/>
            <person name="Hulata G."/>
            <person name="Jaffe D.B."/>
            <person name="Lara M."/>
            <person name="Lee A.P."/>
            <person name="MacCallum I."/>
            <person name="Mwaiko S."/>
            <person name="Nikaido M."/>
            <person name="Nishihara H."/>
            <person name="Ozouf-Costaz C."/>
            <person name="Penman D.J."/>
            <person name="Przybylski D."/>
            <person name="Rakotomanga M."/>
            <person name="Renn S.C.P."/>
            <person name="Ribeiro F.J."/>
            <person name="Ron M."/>
            <person name="Salzburger W."/>
            <person name="Sanchez-Pulido L."/>
            <person name="Santos M.E."/>
            <person name="Searle S."/>
            <person name="Sharpe T."/>
            <person name="Swofford R."/>
            <person name="Tan F.J."/>
            <person name="Williams L."/>
            <person name="Young S."/>
            <person name="Yin S."/>
            <person name="Okada N."/>
            <person name="Kocher T.D."/>
            <person name="Miska E.A."/>
            <person name="Lander E.S."/>
            <person name="Venkatesh B."/>
            <person name="Fernald R.D."/>
            <person name="Meyer A."/>
            <person name="Ponting C.P."/>
            <person name="Streelman J.T."/>
            <person name="Lindblad-Toh K."/>
            <person name="Seehausen O."/>
            <person name="Di Palma F."/>
        </authorList>
    </citation>
    <scope>NUCLEOTIDE SEQUENCE</scope>
</reference>
<sequence length="84" mass="9744">MLLKTNPSRCVLSCVPDKKHLVLEQTSVHKRLLANDHEDKEQLYWSNVLWTQSCFFVFAQLVQTCFVQTKESFSGEPQTSLEAR</sequence>
<dbReference type="Ensembl" id="ENSMZET00005030804.1">
    <property type="protein sequence ID" value="ENSMZEP00005029864.1"/>
    <property type="gene ID" value="ENSMZEG00005022278.1"/>
</dbReference>
<organism evidence="1 2">
    <name type="scientific">Maylandia zebra</name>
    <name type="common">zebra mbuna</name>
    <dbReference type="NCBI Taxonomy" id="106582"/>
    <lineage>
        <taxon>Eukaryota</taxon>
        <taxon>Metazoa</taxon>
        <taxon>Chordata</taxon>
        <taxon>Craniata</taxon>
        <taxon>Vertebrata</taxon>
        <taxon>Euteleostomi</taxon>
        <taxon>Actinopterygii</taxon>
        <taxon>Neopterygii</taxon>
        <taxon>Teleostei</taxon>
        <taxon>Neoteleostei</taxon>
        <taxon>Acanthomorphata</taxon>
        <taxon>Ovalentaria</taxon>
        <taxon>Cichlomorphae</taxon>
        <taxon>Cichliformes</taxon>
        <taxon>Cichlidae</taxon>
        <taxon>African cichlids</taxon>
        <taxon>Pseudocrenilabrinae</taxon>
        <taxon>Haplochromini</taxon>
        <taxon>Maylandia</taxon>
        <taxon>Maylandia zebra complex</taxon>
    </lineage>
</organism>
<reference evidence="1" key="3">
    <citation type="submission" date="2025-09" db="UniProtKB">
        <authorList>
            <consortium name="Ensembl"/>
        </authorList>
    </citation>
    <scope>IDENTIFICATION</scope>
</reference>
<keyword evidence="2" id="KW-1185">Reference proteome</keyword>
<evidence type="ECO:0000313" key="1">
    <source>
        <dbReference type="Ensembl" id="ENSMZEP00005029864.1"/>
    </source>
</evidence>
<protein>
    <submittedName>
        <fullName evidence="1">Uncharacterized protein</fullName>
    </submittedName>
</protein>
<proteinExistence type="predicted"/>
<accession>A0A3P9D698</accession>